<dbReference type="PANTHER" id="PTHR33753:SF2">
    <property type="entry name" value="GLYCOSIDE HYDROLASE FAMILY 7 PROTEIN"/>
    <property type="match status" value="1"/>
</dbReference>
<evidence type="ECO:0000256" key="8">
    <source>
        <dbReference type="ARBA" id="ARBA00023326"/>
    </source>
</evidence>
<dbReference type="AlphaFoldDB" id="A0A5C3LQ27"/>
<dbReference type="SUPFAM" id="SSF49899">
    <property type="entry name" value="Concanavalin A-like lectins/glucanases"/>
    <property type="match status" value="1"/>
</dbReference>
<comment type="catalytic activity">
    <reaction evidence="1">
        <text>Hydrolysis of (1-&gt;4)-beta-D-glucosidic linkages in cellulose and cellotetraose, releasing cellobiose from the non-reducing ends of the chains.</text>
        <dbReference type="EC" id="3.2.1.91"/>
    </reaction>
</comment>
<organism evidence="12 13">
    <name type="scientific">Crucibulum laeve</name>
    <dbReference type="NCBI Taxonomy" id="68775"/>
    <lineage>
        <taxon>Eukaryota</taxon>
        <taxon>Fungi</taxon>
        <taxon>Dikarya</taxon>
        <taxon>Basidiomycota</taxon>
        <taxon>Agaricomycotina</taxon>
        <taxon>Agaricomycetes</taxon>
        <taxon>Agaricomycetidae</taxon>
        <taxon>Agaricales</taxon>
        <taxon>Agaricineae</taxon>
        <taxon>Nidulariaceae</taxon>
        <taxon>Crucibulum</taxon>
    </lineage>
</organism>
<feature type="region of interest" description="Disordered" evidence="10">
    <location>
        <begin position="408"/>
        <end position="428"/>
    </location>
</feature>
<feature type="signal peptide" evidence="11">
    <location>
        <begin position="1"/>
        <end position="18"/>
    </location>
</feature>
<evidence type="ECO:0000313" key="13">
    <source>
        <dbReference type="Proteomes" id="UP000308652"/>
    </source>
</evidence>
<evidence type="ECO:0000313" key="12">
    <source>
        <dbReference type="EMBL" id="TFK34403.1"/>
    </source>
</evidence>
<keyword evidence="4 9" id="KW-0378">Hydrolase</keyword>
<evidence type="ECO:0000256" key="6">
    <source>
        <dbReference type="ARBA" id="ARBA00023277"/>
    </source>
</evidence>
<keyword evidence="6" id="KW-0119">Carbohydrate metabolism</keyword>
<dbReference type="CDD" id="cd07999">
    <property type="entry name" value="GH7_CBH_EG"/>
    <property type="match status" value="1"/>
</dbReference>
<dbReference type="PRINTS" id="PR00734">
    <property type="entry name" value="GLHYDRLASE7"/>
</dbReference>
<evidence type="ECO:0000256" key="5">
    <source>
        <dbReference type="ARBA" id="ARBA00023001"/>
    </source>
</evidence>
<reference evidence="12 13" key="1">
    <citation type="journal article" date="2019" name="Nat. Ecol. Evol.">
        <title>Megaphylogeny resolves global patterns of mushroom evolution.</title>
        <authorList>
            <person name="Varga T."/>
            <person name="Krizsan K."/>
            <person name="Foldi C."/>
            <person name="Dima B."/>
            <person name="Sanchez-Garcia M."/>
            <person name="Sanchez-Ramirez S."/>
            <person name="Szollosi G.J."/>
            <person name="Szarkandi J.G."/>
            <person name="Papp V."/>
            <person name="Albert L."/>
            <person name="Andreopoulos W."/>
            <person name="Angelini C."/>
            <person name="Antonin V."/>
            <person name="Barry K.W."/>
            <person name="Bougher N.L."/>
            <person name="Buchanan P."/>
            <person name="Buyck B."/>
            <person name="Bense V."/>
            <person name="Catcheside P."/>
            <person name="Chovatia M."/>
            <person name="Cooper J."/>
            <person name="Damon W."/>
            <person name="Desjardin D."/>
            <person name="Finy P."/>
            <person name="Geml J."/>
            <person name="Haridas S."/>
            <person name="Hughes K."/>
            <person name="Justo A."/>
            <person name="Karasinski D."/>
            <person name="Kautmanova I."/>
            <person name="Kiss B."/>
            <person name="Kocsube S."/>
            <person name="Kotiranta H."/>
            <person name="LaButti K.M."/>
            <person name="Lechner B.E."/>
            <person name="Liimatainen K."/>
            <person name="Lipzen A."/>
            <person name="Lukacs Z."/>
            <person name="Mihaltcheva S."/>
            <person name="Morgado L.N."/>
            <person name="Niskanen T."/>
            <person name="Noordeloos M.E."/>
            <person name="Ohm R.A."/>
            <person name="Ortiz-Santana B."/>
            <person name="Ovrebo C."/>
            <person name="Racz N."/>
            <person name="Riley R."/>
            <person name="Savchenko A."/>
            <person name="Shiryaev A."/>
            <person name="Soop K."/>
            <person name="Spirin V."/>
            <person name="Szebenyi C."/>
            <person name="Tomsovsky M."/>
            <person name="Tulloss R.E."/>
            <person name="Uehling J."/>
            <person name="Grigoriev I.V."/>
            <person name="Vagvolgyi C."/>
            <person name="Papp T."/>
            <person name="Martin F.M."/>
            <person name="Miettinen O."/>
            <person name="Hibbett D.S."/>
            <person name="Nagy L.G."/>
        </authorList>
    </citation>
    <scope>NUCLEOTIDE SEQUENCE [LARGE SCALE GENOMIC DNA]</scope>
    <source>
        <strain evidence="12 13">CBS 166.37</strain>
    </source>
</reference>
<evidence type="ECO:0000256" key="7">
    <source>
        <dbReference type="ARBA" id="ARBA00023295"/>
    </source>
</evidence>
<dbReference type="Pfam" id="PF00840">
    <property type="entry name" value="Glyco_hydro_7"/>
    <property type="match status" value="1"/>
</dbReference>
<dbReference type="InterPro" id="IPR013320">
    <property type="entry name" value="ConA-like_dom_sf"/>
</dbReference>
<dbReference type="InterPro" id="IPR037019">
    <property type="entry name" value="Glyco_hydro_7_sf"/>
</dbReference>
<keyword evidence="13" id="KW-1185">Reference proteome</keyword>
<dbReference type="EC" id="3.2.1.-" evidence="9"/>
<evidence type="ECO:0000256" key="10">
    <source>
        <dbReference type="SAM" id="MobiDB-lite"/>
    </source>
</evidence>
<protein>
    <recommendedName>
        <fullName evidence="9">Glucanase</fullName>
        <ecNumber evidence="9">3.2.1.-</ecNumber>
    </recommendedName>
</protein>
<dbReference type="PANTHER" id="PTHR33753">
    <property type="entry name" value="1,4-BETA-D-GLUCAN CELLOBIOHYDROLASE B"/>
    <property type="match status" value="1"/>
</dbReference>
<accession>A0A5C3LQ27</accession>
<dbReference type="Gene3D" id="2.70.100.10">
    <property type="entry name" value="Glycoside hydrolase, family 7, domain"/>
    <property type="match status" value="1"/>
</dbReference>
<dbReference type="InterPro" id="IPR001722">
    <property type="entry name" value="Glyco_hydro_7"/>
</dbReference>
<keyword evidence="3 11" id="KW-0732">Signal</keyword>
<evidence type="ECO:0000256" key="9">
    <source>
        <dbReference type="RuleBase" id="RU361164"/>
    </source>
</evidence>
<evidence type="ECO:0000256" key="1">
    <source>
        <dbReference type="ARBA" id="ARBA00001641"/>
    </source>
</evidence>
<sequence length="457" mass="48460">MFHKAALISFALIAIARGQQVGTQVAETHPKLSWQKCTKTDGCQTQSAGSIVLDSNWRWLHTTSGYTNCYTGNTWDTSLCPDGATCAKNCALDGADYSGTYGITTSGNALTMKFITNGQQKNIGSRVYLMASDTQYQMFKLLNQEFTFDVDVSQLPCGLNGALYFSEMAADGGLAGNNKAGAKYGTGYCDSQCPRDIKFISGEANVQGWQPSPNDVNAGTGNYGACCNEMDVWEANSIAAAYTPHPCTVSGLNRCTGTACGGTDNRYGSVCDPDGCDFNSYRMGDTSFYGKGLKVDTSKKFTVVTQFLTSNNSTSGTLSEIRRLYVQNGKIIQNSKVNVPGMTAYDSVTTAFCNAQKTAFGDTNSFGNKGGMAGMSKAAGNGMVLVMSVWDDHAANMLWLDSSYPTTGDASKPGIKRGTCGTDTGKPTDVENSAASAVVTYSNIKFGDIGSTYTGTA</sequence>
<keyword evidence="5 9" id="KW-0136">Cellulose degradation</keyword>
<gene>
    <name evidence="12" type="ORF">BDQ12DRAFT_669469</name>
</gene>
<dbReference type="OrthoDB" id="412382at2759"/>
<dbReference type="GO" id="GO:0016162">
    <property type="term" value="F:cellulose 1,4-beta-cellobiosidase activity"/>
    <property type="evidence" value="ECO:0007669"/>
    <property type="project" value="UniProtKB-EC"/>
</dbReference>
<name>A0A5C3LQ27_9AGAR</name>
<feature type="chain" id="PRO_5022837255" description="Glucanase" evidence="11">
    <location>
        <begin position="19"/>
        <end position="457"/>
    </location>
</feature>
<keyword evidence="8 9" id="KW-0624">Polysaccharide degradation</keyword>
<keyword evidence="7 9" id="KW-0326">Glycosidase</keyword>
<proteinExistence type="inferred from homology"/>
<dbReference type="STRING" id="68775.A0A5C3LQ27"/>
<evidence type="ECO:0000256" key="3">
    <source>
        <dbReference type="ARBA" id="ARBA00022729"/>
    </source>
</evidence>
<dbReference type="FunFam" id="2.70.100.10:FF:000001">
    <property type="entry name" value="Glucanase"/>
    <property type="match status" value="1"/>
</dbReference>
<evidence type="ECO:0000256" key="11">
    <source>
        <dbReference type="SAM" id="SignalP"/>
    </source>
</evidence>
<dbReference type="Proteomes" id="UP000308652">
    <property type="component" value="Unassembled WGS sequence"/>
</dbReference>
<dbReference type="EMBL" id="ML213632">
    <property type="protein sequence ID" value="TFK34403.1"/>
    <property type="molecule type" value="Genomic_DNA"/>
</dbReference>
<evidence type="ECO:0000256" key="4">
    <source>
        <dbReference type="ARBA" id="ARBA00022801"/>
    </source>
</evidence>
<comment type="similarity">
    <text evidence="2 9">Belongs to the glycosyl hydrolase 7 (cellulase C) family.</text>
</comment>
<evidence type="ECO:0000256" key="2">
    <source>
        <dbReference type="ARBA" id="ARBA00006044"/>
    </source>
</evidence>
<dbReference type="GO" id="GO:0030245">
    <property type="term" value="P:cellulose catabolic process"/>
    <property type="evidence" value="ECO:0007669"/>
    <property type="project" value="UniProtKB-KW"/>
</dbReference>